<protein>
    <submittedName>
        <fullName evidence="1">Uncharacterized protein</fullName>
    </submittedName>
</protein>
<name>A0A1A3GLQ9_MYCMU</name>
<evidence type="ECO:0000313" key="1">
    <source>
        <dbReference type="EMBL" id="OBJ36294.1"/>
    </source>
</evidence>
<reference evidence="1 2" key="1">
    <citation type="submission" date="2016-06" db="EMBL/GenBank/DDBJ databases">
        <authorList>
            <person name="Kjaerup R.B."/>
            <person name="Dalgaard T.S."/>
            <person name="Juul-Madsen H.R."/>
        </authorList>
    </citation>
    <scope>NUCLEOTIDE SEQUENCE [LARGE SCALE GENOMIC DNA]</scope>
    <source>
        <strain evidence="1 2">1127319.6</strain>
    </source>
</reference>
<proteinExistence type="predicted"/>
<gene>
    <name evidence="1" type="ORF">A5630_07875</name>
</gene>
<sequence>MALATSVGEGLAHWAVEPRALAFSSADEYEKWRKEWSKGSRYRRIDMFDGDAKLVQPWDFPRQVLLAPIHKFFVDYRAGDAHAPDVMSRHVVAHQPTPQHLNQLNALKSVMLVTGILRSQQEFLEDLGDG</sequence>
<dbReference type="EMBL" id="LZLC01000250">
    <property type="protein sequence ID" value="OBJ36294.1"/>
    <property type="molecule type" value="Genomic_DNA"/>
</dbReference>
<dbReference type="AlphaFoldDB" id="A0A1A3GLQ9"/>
<dbReference type="Proteomes" id="UP000093898">
    <property type="component" value="Unassembled WGS sequence"/>
</dbReference>
<organism evidence="1 2">
    <name type="scientific">Mycolicibacterium mucogenicum</name>
    <name type="common">Mycobacterium mucogenicum</name>
    <dbReference type="NCBI Taxonomy" id="56689"/>
    <lineage>
        <taxon>Bacteria</taxon>
        <taxon>Bacillati</taxon>
        <taxon>Actinomycetota</taxon>
        <taxon>Actinomycetes</taxon>
        <taxon>Mycobacteriales</taxon>
        <taxon>Mycobacteriaceae</taxon>
        <taxon>Mycolicibacterium</taxon>
    </lineage>
</organism>
<accession>A0A1A3GLQ9</accession>
<comment type="caution">
    <text evidence="1">The sequence shown here is derived from an EMBL/GenBank/DDBJ whole genome shotgun (WGS) entry which is preliminary data.</text>
</comment>
<evidence type="ECO:0000313" key="2">
    <source>
        <dbReference type="Proteomes" id="UP000093898"/>
    </source>
</evidence>